<protein>
    <submittedName>
        <fullName evidence="11">Ferredoxin--NADP reductase</fullName>
    </submittedName>
</protein>
<keyword evidence="5" id="KW-0274">FAD</keyword>
<dbReference type="Gene3D" id="3.10.20.30">
    <property type="match status" value="1"/>
</dbReference>
<sequence>MIHFHTLKVKAVEKTTPKSVVITFNIPQDLKETFSFVPGQHITIKKEINGKEVRRSYSICSSKENTDFSIGIKEMENGTFSKFAQTIAVGDTFEVYPPEGHFTFDTKAHSGKNIAAFVAGSGITPIMSIMKDVLNTTDQKFLLVYGNKTLKETMFHKQITELLTKFPSRLSVQFVYSQEEEEGALFGRIERSTINYMLKNKHKETPFGTFYLCGPEAMIETVSETLLENGIKKEMVKTEFFTTSDDGSTVEINAEGQTKVKVIIDDEETEFVMDRKKRVLDAVLEEDLDAPYSCQGGICSSCVARLTEGKVEMIKNQILTDSELEEGLILTCQAHPTTDSISIDYDDV</sequence>
<dbReference type="Proteomes" id="UP001153642">
    <property type="component" value="Unassembled WGS sequence"/>
</dbReference>
<dbReference type="InterPro" id="IPR001709">
    <property type="entry name" value="Flavoprot_Pyr_Nucl_cyt_Rdtase"/>
</dbReference>
<dbReference type="SUPFAM" id="SSF63380">
    <property type="entry name" value="Riboflavin synthase domain-like"/>
    <property type="match status" value="1"/>
</dbReference>
<keyword evidence="12" id="KW-1185">Reference proteome</keyword>
<keyword evidence="3" id="KW-0001">2Fe-2S</keyword>
<evidence type="ECO:0000313" key="11">
    <source>
        <dbReference type="EMBL" id="MDG3586819.1"/>
    </source>
</evidence>
<dbReference type="InterPro" id="IPR050415">
    <property type="entry name" value="MRET"/>
</dbReference>
<organism evidence="11 12">
    <name type="scientific">Galbibacter pacificus</name>
    <dbReference type="NCBI Taxonomy" id="2996052"/>
    <lineage>
        <taxon>Bacteria</taxon>
        <taxon>Pseudomonadati</taxon>
        <taxon>Bacteroidota</taxon>
        <taxon>Flavobacteriia</taxon>
        <taxon>Flavobacteriales</taxon>
        <taxon>Flavobacteriaceae</taxon>
        <taxon>Galbibacter</taxon>
    </lineage>
</organism>
<evidence type="ECO:0000259" key="9">
    <source>
        <dbReference type="PROSITE" id="PS51085"/>
    </source>
</evidence>
<dbReference type="RefSeq" id="WP_277900536.1">
    <property type="nucleotide sequence ID" value="NZ_JAPMUA010000004.1"/>
</dbReference>
<dbReference type="PROSITE" id="PS51085">
    <property type="entry name" value="2FE2S_FER_2"/>
    <property type="match status" value="1"/>
</dbReference>
<keyword evidence="6" id="KW-0560">Oxidoreductase</keyword>
<dbReference type="PANTHER" id="PTHR47354">
    <property type="entry name" value="NADH OXIDOREDUCTASE HCR"/>
    <property type="match status" value="1"/>
</dbReference>
<evidence type="ECO:0000256" key="2">
    <source>
        <dbReference type="ARBA" id="ARBA00022630"/>
    </source>
</evidence>
<dbReference type="InterPro" id="IPR036010">
    <property type="entry name" value="2Fe-2S_ferredoxin-like_sf"/>
</dbReference>
<accession>A0ABT6FU80</accession>
<dbReference type="SUPFAM" id="SSF54292">
    <property type="entry name" value="2Fe-2S ferredoxin-like"/>
    <property type="match status" value="1"/>
</dbReference>
<dbReference type="InterPro" id="IPR012675">
    <property type="entry name" value="Beta-grasp_dom_sf"/>
</dbReference>
<name>A0ABT6FU80_9FLAO</name>
<dbReference type="PANTHER" id="PTHR47354:SF8">
    <property type="entry name" value="1,2-PHENYLACETYL-COA EPOXIDASE, SUBUNIT E"/>
    <property type="match status" value="1"/>
</dbReference>
<evidence type="ECO:0000256" key="7">
    <source>
        <dbReference type="ARBA" id="ARBA00023004"/>
    </source>
</evidence>
<dbReference type="CDD" id="cd06214">
    <property type="entry name" value="PA_degradation_oxidoreductase_like"/>
    <property type="match status" value="1"/>
</dbReference>
<keyword evidence="2" id="KW-0285">Flavoprotein</keyword>
<keyword evidence="4" id="KW-0479">Metal-binding</keyword>
<dbReference type="SUPFAM" id="SSF52343">
    <property type="entry name" value="Ferredoxin reductase-like, C-terminal NADP-linked domain"/>
    <property type="match status" value="1"/>
</dbReference>
<evidence type="ECO:0000256" key="3">
    <source>
        <dbReference type="ARBA" id="ARBA00022714"/>
    </source>
</evidence>
<evidence type="ECO:0000256" key="8">
    <source>
        <dbReference type="ARBA" id="ARBA00023014"/>
    </source>
</evidence>
<evidence type="ECO:0000313" key="12">
    <source>
        <dbReference type="Proteomes" id="UP001153642"/>
    </source>
</evidence>
<dbReference type="EMBL" id="JAPMUA010000004">
    <property type="protein sequence ID" value="MDG3586819.1"/>
    <property type="molecule type" value="Genomic_DNA"/>
</dbReference>
<dbReference type="InterPro" id="IPR008333">
    <property type="entry name" value="Cbr1-like_FAD-bd_dom"/>
</dbReference>
<dbReference type="CDD" id="cd00207">
    <property type="entry name" value="fer2"/>
    <property type="match status" value="1"/>
</dbReference>
<keyword evidence="8" id="KW-0411">Iron-sulfur</keyword>
<evidence type="ECO:0000256" key="5">
    <source>
        <dbReference type="ARBA" id="ARBA00022827"/>
    </source>
</evidence>
<proteinExistence type="predicted"/>
<dbReference type="InterPro" id="IPR017927">
    <property type="entry name" value="FAD-bd_FR_type"/>
</dbReference>
<feature type="domain" description="2Fe-2S ferredoxin-type" evidence="9">
    <location>
        <begin position="258"/>
        <end position="348"/>
    </location>
</feature>
<dbReference type="PROSITE" id="PS00197">
    <property type="entry name" value="2FE2S_FER_1"/>
    <property type="match status" value="1"/>
</dbReference>
<dbReference type="Gene3D" id="3.40.50.80">
    <property type="entry name" value="Nucleotide-binding domain of ferredoxin-NADP reductase (FNR) module"/>
    <property type="match status" value="1"/>
</dbReference>
<dbReference type="PRINTS" id="PR00371">
    <property type="entry name" value="FPNCR"/>
</dbReference>
<comment type="caution">
    <text evidence="11">The sequence shown here is derived from an EMBL/GenBank/DDBJ whole genome shotgun (WGS) entry which is preliminary data.</text>
</comment>
<dbReference type="Gene3D" id="2.40.30.10">
    <property type="entry name" value="Translation factors"/>
    <property type="match status" value="1"/>
</dbReference>
<dbReference type="Pfam" id="PF00970">
    <property type="entry name" value="FAD_binding_6"/>
    <property type="match status" value="1"/>
</dbReference>
<dbReference type="PRINTS" id="PR00406">
    <property type="entry name" value="CYTB5RDTASE"/>
</dbReference>
<dbReference type="InterPro" id="IPR017938">
    <property type="entry name" value="Riboflavin_synthase-like_b-brl"/>
</dbReference>
<comment type="cofactor">
    <cofactor evidence="1">
        <name>FAD</name>
        <dbReference type="ChEBI" id="CHEBI:57692"/>
    </cofactor>
</comment>
<dbReference type="PROSITE" id="PS51384">
    <property type="entry name" value="FAD_FR"/>
    <property type="match status" value="1"/>
</dbReference>
<dbReference type="Pfam" id="PF00111">
    <property type="entry name" value="Fer2"/>
    <property type="match status" value="1"/>
</dbReference>
<dbReference type="Pfam" id="PF00175">
    <property type="entry name" value="NAD_binding_1"/>
    <property type="match status" value="1"/>
</dbReference>
<evidence type="ECO:0000256" key="6">
    <source>
        <dbReference type="ARBA" id="ARBA00023002"/>
    </source>
</evidence>
<dbReference type="InterPro" id="IPR039261">
    <property type="entry name" value="FNR_nucleotide-bd"/>
</dbReference>
<dbReference type="InterPro" id="IPR001041">
    <property type="entry name" value="2Fe-2S_ferredoxin-type"/>
</dbReference>
<evidence type="ECO:0000256" key="4">
    <source>
        <dbReference type="ARBA" id="ARBA00022723"/>
    </source>
</evidence>
<evidence type="ECO:0000259" key="10">
    <source>
        <dbReference type="PROSITE" id="PS51384"/>
    </source>
</evidence>
<dbReference type="InterPro" id="IPR001433">
    <property type="entry name" value="OxRdtase_FAD/NAD-bd"/>
</dbReference>
<dbReference type="InterPro" id="IPR006058">
    <property type="entry name" value="2Fe2S_fd_BS"/>
</dbReference>
<reference evidence="11" key="1">
    <citation type="submission" date="2022-11" db="EMBL/GenBank/DDBJ databases">
        <title>High-quality draft genome sequence of Galbibacter sp. strain CMA-7.</title>
        <authorList>
            <person name="Wei L."/>
            <person name="Dong C."/>
            <person name="Shao Z."/>
        </authorList>
    </citation>
    <scope>NUCLEOTIDE SEQUENCE</scope>
    <source>
        <strain evidence="11">CMA-7</strain>
    </source>
</reference>
<gene>
    <name evidence="11" type="ORF">OSR52_13160</name>
</gene>
<evidence type="ECO:0000256" key="1">
    <source>
        <dbReference type="ARBA" id="ARBA00001974"/>
    </source>
</evidence>
<feature type="domain" description="FAD-binding FR-type" evidence="10">
    <location>
        <begin position="2"/>
        <end position="105"/>
    </location>
</feature>
<keyword evidence="7" id="KW-0408">Iron</keyword>